<keyword evidence="9" id="KW-1185">Reference proteome</keyword>
<evidence type="ECO:0000313" key="8">
    <source>
        <dbReference type="EMBL" id="MDK2122705.1"/>
    </source>
</evidence>
<sequence>MKTWYCVAAIGLSLLTTACNRVETTEKGTVGIERKQTMLTLLSTEQVNQMAASSYHQTLQNAESHGRLNADHAKVQRLRQIAKRLIPQVKVFRADALQWKWEVNLESNPQLNAYCAPGGKIMFFTGIIDKLHLTDDEIAAIMGHEIAHALREHGRERMSKAYSQRLLAQGVSVLTKGKYDQQIDIAMGVTDLAYNLPNSRQNETEADQIGLELSARAGYDPRAAIRLWQKMGQASQGQPPQFLSTHPSHDSRIRDLEAKMPLVLPLYEAANPQR</sequence>
<dbReference type="PANTHER" id="PTHR22726">
    <property type="entry name" value="METALLOENDOPEPTIDASE OMA1"/>
    <property type="match status" value="1"/>
</dbReference>
<evidence type="ECO:0000256" key="3">
    <source>
        <dbReference type="ARBA" id="ARBA00022801"/>
    </source>
</evidence>
<comment type="caution">
    <text evidence="8">The sequence shown here is derived from an EMBL/GenBank/DDBJ whole genome shotgun (WGS) entry which is preliminary data.</text>
</comment>
<dbReference type="Gene3D" id="3.30.2010.10">
    <property type="entry name" value="Metalloproteases ('zincins'), catalytic domain"/>
    <property type="match status" value="1"/>
</dbReference>
<protein>
    <submittedName>
        <fullName evidence="8">M48 family metallopeptidase</fullName>
    </submittedName>
</protein>
<evidence type="ECO:0000256" key="5">
    <source>
        <dbReference type="ARBA" id="ARBA00023049"/>
    </source>
</evidence>
<dbReference type="InterPro" id="IPR001915">
    <property type="entry name" value="Peptidase_M48"/>
</dbReference>
<evidence type="ECO:0000259" key="7">
    <source>
        <dbReference type="Pfam" id="PF01435"/>
    </source>
</evidence>
<evidence type="ECO:0000256" key="4">
    <source>
        <dbReference type="ARBA" id="ARBA00022833"/>
    </source>
</evidence>
<dbReference type="Pfam" id="PF01435">
    <property type="entry name" value="Peptidase_M48"/>
    <property type="match status" value="1"/>
</dbReference>
<comment type="similarity">
    <text evidence="6">Belongs to the peptidase M48 family.</text>
</comment>
<keyword evidence="1 6" id="KW-0645">Protease</keyword>
<keyword evidence="4 6" id="KW-0862">Zinc</keyword>
<proteinExistence type="inferred from homology"/>
<dbReference type="CDD" id="cd07331">
    <property type="entry name" value="M48C_Oma1_like"/>
    <property type="match status" value="1"/>
</dbReference>
<evidence type="ECO:0000256" key="6">
    <source>
        <dbReference type="RuleBase" id="RU003983"/>
    </source>
</evidence>
<comment type="cofactor">
    <cofactor evidence="6">
        <name>Zn(2+)</name>
        <dbReference type="ChEBI" id="CHEBI:29105"/>
    </cofactor>
    <text evidence="6">Binds 1 zinc ion per subunit.</text>
</comment>
<evidence type="ECO:0000256" key="1">
    <source>
        <dbReference type="ARBA" id="ARBA00022670"/>
    </source>
</evidence>
<keyword evidence="5 6" id="KW-0482">Metalloprotease</keyword>
<dbReference type="PANTHER" id="PTHR22726:SF1">
    <property type="entry name" value="METALLOENDOPEPTIDASE OMA1, MITOCHONDRIAL"/>
    <property type="match status" value="1"/>
</dbReference>
<name>A0ABT7DRL0_9NEIS</name>
<dbReference type="EMBL" id="JARRAF010000001">
    <property type="protein sequence ID" value="MDK2122705.1"/>
    <property type="molecule type" value="Genomic_DNA"/>
</dbReference>
<accession>A0ABT7DRL0</accession>
<keyword evidence="3 6" id="KW-0378">Hydrolase</keyword>
<reference evidence="8" key="1">
    <citation type="submission" date="2023-03" db="EMBL/GenBank/DDBJ databases">
        <title>Chitinimonas shenzhenensis gen. nov., sp. nov., a novel member of family Burkholderiaceae isolated from activated sludge collected in Shen Zhen, China.</title>
        <authorList>
            <person name="Wang X."/>
        </authorList>
    </citation>
    <scope>NUCLEOTIDE SEQUENCE</scope>
    <source>
        <strain evidence="8">DQS-5</strain>
    </source>
</reference>
<evidence type="ECO:0000313" key="9">
    <source>
        <dbReference type="Proteomes" id="UP001172778"/>
    </source>
</evidence>
<dbReference type="Proteomes" id="UP001172778">
    <property type="component" value="Unassembled WGS sequence"/>
</dbReference>
<organism evidence="8 9">
    <name type="scientific">Parachitinimonas caeni</name>
    <dbReference type="NCBI Taxonomy" id="3031301"/>
    <lineage>
        <taxon>Bacteria</taxon>
        <taxon>Pseudomonadati</taxon>
        <taxon>Pseudomonadota</taxon>
        <taxon>Betaproteobacteria</taxon>
        <taxon>Neisseriales</taxon>
        <taxon>Chitinibacteraceae</taxon>
        <taxon>Parachitinimonas</taxon>
    </lineage>
</organism>
<feature type="domain" description="Peptidase M48" evidence="7">
    <location>
        <begin position="75"/>
        <end position="258"/>
    </location>
</feature>
<gene>
    <name evidence="8" type="ORF">PZA18_01440</name>
</gene>
<evidence type="ECO:0000256" key="2">
    <source>
        <dbReference type="ARBA" id="ARBA00022723"/>
    </source>
</evidence>
<dbReference type="PROSITE" id="PS51257">
    <property type="entry name" value="PROKAR_LIPOPROTEIN"/>
    <property type="match status" value="1"/>
</dbReference>
<keyword evidence="2" id="KW-0479">Metal-binding</keyword>
<dbReference type="RefSeq" id="WP_284098984.1">
    <property type="nucleotide sequence ID" value="NZ_JARRAF010000001.1"/>
</dbReference>
<dbReference type="InterPro" id="IPR051156">
    <property type="entry name" value="Mito/Outer_Membr_Metalloprot"/>
</dbReference>